<evidence type="ECO:0000256" key="3">
    <source>
        <dbReference type="ARBA" id="ARBA00009894"/>
    </source>
</evidence>
<feature type="binding site" evidence="9">
    <location>
        <begin position="51"/>
        <end position="53"/>
    </location>
    <ligand>
        <name>substrate</name>
    </ligand>
</feature>
<comment type="pathway">
    <text evidence="9">Carbohydrate biosynthesis; D-glycero-D-manno-heptose 7-phosphate biosynthesis; D-glycero-alpha-D-manno-heptose 7-phosphate and D-glycero-beta-D-manno-heptose 7-phosphate from sedoheptulose 7-phosphate: step 1/1.</text>
</comment>
<dbReference type="CDD" id="cd05006">
    <property type="entry name" value="SIS_GmhA"/>
    <property type="match status" value="1"/>
</dbReference>
<feature type="domain" description="SIS" evidence="10">
    <location>
        <begin position="36"/>
        <end position="191"/>
    </location>
</feature>
<evidence type="ECO:0000256" key="8">
    <source>
        <dbReference type="ARBA" id="ARBA00023277"/>
    </source>
</evidence>
<dbReference type="InterPro" id="IPR001347">
    <property type="entry name" value="SIS_dom"/>
</dbReference>
<comment type="cofactor">
    <cofactor evidence="9">
        <name>Zn(2+)</name>
        <dbReference type="ChEBI" id="CHEBI:29105"/>
    </cofactor>
    <text evidence="9">Binds 1 zinc ion per subunit.</text>
</comment>
<evidence type="ECO:0000256" key="2">
    <source>
        <dbReference type="ARBA" id="ARBA00004496"/>
    </source>
</evidence>
<dbReference type="EMBL" id="CP002629">
    <property type="protein sequence ID" value="AEB09805.1"/>
    <property type="molecule type" value="Genomic_DNA"/>
</dbReference>
<organism evidence="11 12">
    <name type="scientific">Desulfobacca acetoxidans (strain ATCC 700848 / DSM 11109 / ASRB2)</name>
    <dbReference type="NCBI Taxonomy" id="880072"/>
    <lineage>
        <taxon>Bacteria</taxon>
        <taxon>Pseudomonadati</taxon>
        <taxon>Thermodesulfobacteriota</taxon>
        <taxon>Desulfobaccia</taxon>
        <taxon>Desulfobaccales</taxon>
        <taxon>Desulfobaccaceae</taxon>
        <taxon>Desulfobacca</taxon>
    </lineage>
</organism>
<feature type="binding site" evidence="9">
    <location>
        <position position="179"/>
    </location>
    <ligand>
        <name>Zn(2+)</name>
        <dbReference type="ChEBI" id="CHEBI:29105"/>
    </ligand>
</feature>
<comment type="miscellaneous">
    <text evidence="9">The reaction produces a racemic mixture of D-glycero-alpha-D-manno-heptose 7-phosphate and D-glycero-beta-D-manno-heptose 7-phosphate.</text>
</comment>
<feature type="binding site" evidence="9">
    <location>
        <begin position="93"/>
        <end position="94"/>
    </location>
    <ligand>
        <name>substrate</name>
    </ligand>
</feature>
<accession>F2ND81</accession>
<feature type="binding site" evidence="9">
    <location>
        <position position="171"/>
    </location>
    <ligand>
        <name>substrate</name>
    </ligand>
</feature>
<dbReference type="PANTHER" id="PTHR30390">
    <property type="entry name" value="SEDOHEPTULOSE 7-PHOSPHATE ISOMERASE / DNAA INITIATOR-ASSOCIATING FACTOR FOR REPLICATION INITIATION"/>
    <property type="match status" value="1"/>
</dbReference>
<evidence type="ECO:0000313" key="12">
    <source>
        <dbReference type="Proteomes" id="UP000000483"/>
    </source>
</evidence>
<feature type="binding site" evidence="9">
    <location>
        <position position="171"/>
    </location>
    <ligand>
        <name>Zn(2+)</name>
        <dbReference type="ChEBI" id="CHEBI:29105"/>
    </ligand>
</feature>
<comment type="similarity">
    <text evidence="3 9">Belongs to the SIS family. GmhA subfamily.</text>
</comment>
<dbReference type="UniPathway" id="UPA00041">
    <property type="reaction ID" value="UER00436"/>
</dbReference>
<dbReference type="GO" id="GO:0008270">
    <property type="term" value="F:zinc ion binding"/>
    <property type="evidence" value="ECO:0007669"/>
    <property type="project" value="UniProtKB-UniRule"/>
</dbReference>
<dbReference type="InterPro" id="IPR035461">
    <property type="entry name" value="GmhA/DiaA"/>
</dbReference>
<feature type="binding site" evidence="9">
    <location>
        <position position="64"/>
    </location>
    <ligand>
        <name>Zn(2+)</name>
        <dbReference type="ChEBI" id="CHEBI:29105"/>
    </ligand>
</feature>
<dbReference type="eggNOG" id="COG0279">
    <property type="taxonomic scope" value="Bacteria"/>
</dbReference>
<comment type="catalytic activity">
    <reaction evidence="1 9">
        <text>2 D-sedoheptulose 7-phosphate = D-glycero-alpha-D-manno-heptose 7-phosphate + D-glycero-beta-D-manno-heptose 7-phosphate</text>
        <dbReference type="Rhea" id="RHEA:27489"/>
        <dbReference type="ChEBI" id="CHEBI:57483"/>
        <dbReference type="ChEBI" id="CHEBI:60203"/>
        <dbReference type="ChEBI" id="CHEBI:60204"/>
        <dbReference type="EC" id="5.3.1.28"/>
    </reaction>
</comment>
<protein>
    <recommendedName>
        <fullName evidence="9">Phosphoheptose isomerase</fullName>
        <ecNumber evidence="9">5.3.1.28</ecNumber>
    </recommendedName>
    <alternativeName>
        <fullName evidence="9">Sedoheptulose 7-phosphate isomerase</fullName>
    </alternativeName>
</protein>
<dbReference type="InterPro" id="IPR046348">
    <property type="entry name" value="SIS_dom_sf"/>
</dbReference>
<feature type="binding site" evidence="9">
    <location>
        <begin position="119"/>
        <end position="121"/>
    </location>
    <ligand>
        <name>substrate</name>
    </ligand>
</feature>
<evidence type="ECO:0000256" key="7">
    <source>
        <dbReference type="ARBA" id="ARBA00023235"/>
    </source>
</evidence>
<dbReference type="GO" id="GO:0008968">
    <property type="term" value="F:D-sedoheptulose 7-phosphate isomerase activity"/>
    <property type="evidence" value="ECO:0007669"/>
    <property type="project" value="UniProtKB-UniRule"/>
</dbReference>
<evidence type="ECO:0000256" key="1">
    <source>
        <dbReference type="ARBA" id="ARBA00000348"/>
    </source>
</evidence>
<dbReference type="PANTHER" id="PTHR30390:SF6">
    <property type="entry name" value="DNAA INITIATOR-ASSOCIATING PROTEIN DIAA"/>
    <property type="match status" value="1"/>
</dbReference>
<reference evidence="12" key="2">
    <citation type="submission" date="2011-03" db="EMBL/GenBank/DDBJ databases">
        <title>The complete genome of Desulfobacca acetoxidans DSM 11109.</title>
        <authorList>
            <consortium name="US DOE Joint Genome Institute (JGI-PGF)"/>
            <person name="Lucas S."/>
            <person name="Copeland A."/>
            <person name="Lapidus A."/>
            <person name="Bruce D."/>
            <person name="Goodwin L."/>
            <person name="Pitluck S."/>
            <person name="Peters L."/>
            <person name="Kyrpides N."/>
            <person name="Mavromatis K."/>
            <person name="Ivanova N."/>
            <person name="Ovchinnikova G."/>
            <person name="Teshima H."/>
            <person name="Detter J.C."/>
            <person name="Han C."/>
            <person name="Land M."/>
            <person name="Hauser L."/>
            <person name="Markowitz V."/>
            <person name="Cheng J.-F."/>
            <person name="Hugenholtz P."/>
            <person name="Woyke T."/>
            <person name="Wu D."/>
            <person name="Spring S."/>
            <person name="Schueler E."/>
            <person name="Brambilla E."/>
            <person name="Klenk H.-P."/>
            <person name="Eisen J.A."/>
        </authorList>
    </citation>
    <scope>NUCLEOTIDE SEQUENCE [LARGE SCALE GENOMIC DNA]</scope>
    <source>
        <strain evidence="12">ATCC 700848 / DSM 11109 / ASRB2</strain>
    </source>
</reference>
<keyword evidence="8 9" id="KW-0119">Carbohydrate metabolism</keyword>
<dbReference type="GO" id="GO:0005737">
    <property type="term" value="C:cytoplasm"/>
    <property type="evidence" value="ECO:0007669"/>
    <property type="project" value="UniProtKB-SubCell"/>
</dbReference>
<comment type="function">
    <text evidence="9">Catalyzes the isomerization of sedoheptulose 7-phosphate in D-glycero-D-manno-heptose 7-phosphate.</text>
</comment>
<keyword evidence="6 9" id="KW-0862">Zinc</keyword>
<keyword evidence="7 9" id="KW-0413">Isomerase</keyword>
<dbReference type="AlphaFoldDB" id="F2ND81"/>
<dbReference type="GO" id="GO:2001061">
    <property type="term" value="P:D-glycero-D-manno-heptose 7-phosphate biosynthetic process"/>
    <property type="evidence" value="ECO:0007669"/>
    <property type="project" value="UniProtKB-UniPathway"/>
</dbReference>
<gene>
    <name evidence="9" type="primary">gmhA</name>
    <name evidence="11" type="ordered locus">Desac_1972</name>
</gene>
<dbReference type="GO" id="GO:0097367">
    <property type="term" value="F:carbohydrate derivative binding"/>
    <property type="evidence" value="ECO:0007669"/>
    <property type="project" value="InterPro"/>
</dbReference>
<feature type="binding site" evidence="9">
    <location>
        <position position="64"/>
    </location>
    <ligand>
        <name>substrate</name>
    </ligand>
</feature>
<proteinExistence type="inferred from homology"/>
<keyword evidence="12" id="KW-1185">Reference proteome</keyword>
<name>F2ND81_DESAR</name>
<feature type="binding site" evidence="9">
    <location>
        <position position="124"/>
    </location>
    <ligand>
        <name>substrate</name>
    </ligand>
</feature>
<dbReference type="OrthoDB" id="9810929at2"/>
<feature type="binding site" evidence="9">
    <location>
        <position position="60"/>
    </location>
    <ligand>
        <name>Zn(2+)</name>
        <dbReference type="ChEBI" id="CHEBI:29105"/>
    </ligand>
</feature>
<evidence type="ECO:0000256" key="4">
    <source>
        <dbReference type="ARBA" id="ARBA00022490"/>
    </source>
</evidence>
<dbReference type="KEGG" id="dao:Desac_1972"/>
<dbReference type="InterPro" id="IPR004515">
    <property type="entry name" value="Phosphoheptose_Isoase"/>
</dbReference>
<keyword evidence="5 9" id="KW-0479">Metal-binding</keyword>
<dbReference type="HAMAP" id="MF_00067">
    <property type="entry name" value="GmhA"/>
    <property type="match status" value="1"/>
</dbReference>
<dbReference type="PROSITE" id="PS51464">
    <property type="entry name" value="SIS"/>
    <property type="match status" value="1"/>
</dbReference>
<dbReference type="Proteomes" id="UP000000483">
    <property type="component" value="Chromosome"/>
</dbReference>
<dbReference type="SUPFAM" id="SSF53697">
    <property type="entry name" value="SIS domain"/>
    <property type="match status" value="1"/>
</dbReference>
<dbReference type="STRING" id="880072.Desac_1972"/>
<reference evidence="11 12" key="1">
    <citation type="journal article" date="2011" name="Stand. Genomic Sci.">
        <title>Complete genome sequence of the acetate-degrading sulfate reducer Desulfobacca acetoxidans type strain (ASRB2).</title>
        <authorList>
            <person name="Goker M."/>
            <person name="Teshima H."/>
            <person name="Lapidus A."/>
            <person name="Nolan M."/>
            <person name="Lucas S."/>
            <person name="Hammon N."/>
            <person name="Deshpande S."/>
            <person name="Cheng J.F."/>
            <person name="Tapia R."/>
            <person name="Han C."/>
            <person name="Goodwin L."/>
            <person name="Pitluck S."/>
            <person name="Huntemann M."/>
            <person name="Liolios K."/>
            <person name="Ivanova N."/>
            <person name="Pagani I."/>
            <person name="Mavromatis K."/>
            <person name="Ovchinikova G."/>
            <person name="Pati A."/>
            <person name="Chen A."/>
            <person name="Palaniappan K."/>
            <person name="Land M."/>
            <person name="Hauser L."/>
            <person name="Brambilla E.M."/>
            <person name="Rohde M."/>
            <person name="Spring S."/>
            <person name="Detter J.C."/>
            <person name="Woyke T."/>
            <person name="Bristow J."/>
            <person name="Eisen J.A."/>
            <person name="Markowitz V."/>
            <person name="Hugenholtz P."/>
            <person name="Kyrpides N.C."/>
            <person name="Klenk H.P."/>
        </authorList>
    </citation>
    <scope>NUCLEOTIDE SEQUENCE [LARGE SCALE GENOMIC DNA]</scope>
    <source>
        <strain evidence="12">ATCC 700848 / DSM 11109 / ASRB2</strain>
    </source>
</reference>
<evidence type="ECO:0000256" key="5">
    <source>
        <dbReference type="ARBA" id="ARBA00022723"/>
    </source>
</evidence>
<evidence type="ECO:0000313" key="11">
    <source>
        <dbReference type="EMBL" id="AEB09805.1"/>
    </source>
</evidence>
<sequence>MLLEHRVKEAFSQSMQLMASFMEEQTEQVVAAARMLATVLREGNKLLLFGNGGSAADAQHLAAEFVNRFQIERPPLAAIALTTDSSILTAVGNDYDFREVFVKQVQALGQKGDVAWGISTSGDSPNVVQALTVARAQGLKTLAVTGREGGKMAPLADIALIVRSRQTPRIQEVQLAIGHILCDLVDFLLFPERFQ</sequence>
<dbReference type="HOGENOM" id="CLU_080999_4_0_7"/>
<dbReference type="EC" id="5.3.1.28" evidence="9"/>
<evidence type="ECO:0000256" key="9">
    <source>
        <dbReference type="HAMAP-Rule" id="MF_00067"/>
    </source>
</evidence>
<keyword evidence="4 9" id="KW-0963">Cytoplasm</keyword>
<evidence type="ECO:0000256" key="6">
    <source>
        <dbReference type="ARBA" id="ARBA00022833"/>
    </source>
</evidence>
<evidence type="ECO:0000259" key="10">
    <source>
        <dbReference type="PROSITE" id="PS51464"/>
    </source>
</evidence>
<dbReference type="InterPro" id="IPR050099">
    <property type="entry name" value="SIS_GmhA/DiaA_subfam"/>
</dbReference>
<dbReference type="GO" id="GO:0005975">
    <property type="term" value="P:carbohydrate metabolic process"/>
    <property type="evidence" value="ECO:0007669"/>
    <property type="project" value="UniProtKB-UniRule"/>
</dbReference>
<dbReference type="Pfam" id="PF13580">
    <property type="entry name" value="SIS_2"/>
    <property type="match status" value="1"/>
</dbReference>
<dbReference type="Gene3D" id="3.40.50.10490">
    <property type="entry name" value="Glucose-6-phosphate isomerase like protein, domain 1"/>
    <property type="match status" value="1"/>
</dbReference>
<comment type="subcellular location">
    <subcellularLocation>
        <location evidence="2 9">Cytoplasm</location>
    </subcellularLocation>
</comment>